<dbReference type="SUPFAM" id="SSF55383">
    <property type="entry name" value="Copper amine oxidase, domain N"/>
    <property type="match status" value="1"/>
</dbReference>
<protein>
    <submittedName>
        <fullName evidence="2">Stalk domain-containing protein</fullName>
    </submittedName>
</protein>
<dbReference type="Gene3D" id="3.30.457.10">
    <property type="entry name" value="Copper amine oxidase-like, N-terminal domain"/>
    <property type="match status" value="1"/>
</dbReference>
<dbReference type="InterPro" id="IPR012854">
    <property type="entry name" value="Cu_amine_oxidase-like_N"/>
</dbReference>
<name>A0ABY8EKN3_9FIRM</name>
<dbReference type="InterPro" id="IPR036582">
    <property type="entry name" value="Mao_N_sf"/>
</dbReference>
<keyword evidence="3" id="KW-1185">Reference proteome</keyword>
<evidence type="ECO:0000259" key="1">
    <source>
        <dbReference type="Pfam" id="PF07833"/>
    </source>
</evidence>
<feature type="domain" description="Copper amine oxidase-like N-terminal" evidence="1">
    <location>
        <begin position="43"/>
        <end position="141"/>
    </location>
</feature>
<organism evidence="2 3">
    <name type="scientific">Tepidibacter hydrothermalis</name>
    <dbReference type="NCBI Taxonomy" id="3036126"/>
    <lineage>
        <taxon>Bacteria</taxon>
        <taxon>Bacillati</taxon>
        <taxon>Bacillota</taxon>
        <taxon>Clostridia</taxon>
        <taxon>Peptostreptococcales</taxon>
        <taxon>Peptostreptococcaceae</taxon>
        <taxon>Tepidibacter</taxon>
    </lineage>
</organism>
<sequence length="381" mass="42780">MKKIVLITLISIIIVATGAVCKASEEPLTITVDDKVILFGESTGLPYVTDTGRTMVPLRICLSSIGCEVDWNQQRQTVISRKGQIKVQIPIGKKEILKNQIPISIDTAAVVKNGRTYLPLREVMEAYGYAVDWDSKTRIISVTQNTSYENMIEFTPFNINGGSTGIFSRKQLEFKGFDGVQAEITLPMVKIAEKGDCPYVYFGFDWKNDEGNVEGGFQFIEDPNHPNYNKWTVYMRQGNDWLWGNNIALEQGSTHHIKFYSAKVSEEQVDLVIELDGREIIRKVSTAIDFKNTSVKAVTSIAMSKTFDGTNCFSRSDNCKITNMKVSEVKSDLYLDFKNYDLYSEWRPTIEGSGTWFGTVDCIPSYLNIGSDGAISIYKGQ</sequence>
<reference evidence="2 3" key="1">
    <citation type="submission" date="2023-03" db="EMBL/GenBank/DDBJ databases">
        <title>Complete genome sequence of Tepidibacter sp. SWIR-1, isolated from a deep-sea hydrothermal vent.</title>
        <authorList>
            <person name="Li X."/>
        </authorList>
    </citation>
    <scope>NUCLEOTIDE SEQUENCE [LARGE SCALE GENOMIC DNA]</scope>
    <source>
        <strain evidence="2 3">SWIR-1</strain>
    </source>
</reference>
<evidence type="ECO:0000313" key="2">
    <source>
        <dbReference type="EMBL" id="WFD11805.1"/>
    </source>
</evidence>
<gene>
    <name evidence="2" type="ORF">P4S50_06935</name>
</gene>
<evidence type="ECO:0000313" key="3">
    <source>
        <dbReference type="Proteomes" id="UP001222800"/>
    </source>
</evidence>
<dbReference type="Pfam" id="PF07833">
    <property type="entry name" value="Cu_amine_oxidN1"/>
    <property type="match status" value="1"/>
</dbReference>
<dbReference type="Proteomes" id="UP001222800">
    <property type="component" value="Chromosome"/>
</dbReference>
<proteinExistence type="predicted"/>
<dbReference type="EMBL" id="CP120733">
    <property type="protein sequence ID" value="WFD11805.1"/>
    <property type="molecule type" value="Genomic_DNA"/>
</dbReference>
<accession>A0ABY8EKN3</accession>
<dbReference type="RefSeq" id="WP_277733980.1">
    <property type="nucleotide sequence ID" value="NZ_CP120733.1"/>
</dbReference>